<feature type="chain" id="PRO_5045670703" evidence="8">
    <location>
        <begin position="29"/>
        <end position="277"/>
    </location>
</feature>
<dbReference type="Pfam" id="PF03777">
    <property type="entry name" value="ChpA-C"/>
    <property type="match status" value="2"/>
</dbReference>
<feature type="compositionally biased region" description="Gly residues" evidence="7">
    <location>
        <begin position="186"/>
        <end position="209"/>
    </location>
</feature>
<accession>A0ABP9EAY0</accession>
<evidence type="ECO:0000256" key="3">
    <source>
        <dbReference type="ARBA" id="ARBA00022525"/>
    </source>
</evidence>
<evidence type="ECO:0000259" key="9">
    <source>
        <dbReference type="PROSITE" id="PS51884"/>
    </source>
</evidence>
<comment type="subcellular location">
    <subcellularLocation>
        <location evidence="1">Secreted</location>
        <location evidence="1">Cell wall</location>
    </subcellularLocation>
</comment>
<dbReference type="Proteomes" id="UP001501752">
    <property type="component" value="Unassembled WGS sequence"/>
</dbReference>
<protein>
    <submittedName>
        <fullName evidence="10">LAXTG-anchored chaplin ChpC</fullName>
    </submittedName>
</protein>
<dbReference type="RefSeq" id="WP_345700056.1">
    <property type="nucleotide sequence ID" value="NZ_BAABIS010000001.1"/>
</dbReference>
<feature type="domain" description="Chaplin" evidence="9">
    <location>
        <begin position="108"/>
        <end position="148"/>
    </location>
</feature>
<feature type="domain" description="Chaplin" evidence="9">
    <location>
        <begin position="40"/>
        <end position="80"/>
    </location>
</feature>
<evidence type="ECO:0000313" key="10">
    <source>
        <dbReference type="EMBL" id="GAA4873232.1"/>
    </source>
</evidence>
<evidence type="ECO:0000256" key="7">
    <source>
        <dbReference type="SAM" id="MobiDB-lite"/>
    </source>
</evidence>
<evidence type="ECO:0000256" key="2">
    <source>
        <dbReference type="ARBA" id="ARBA00022512"/>
    </source>
</evidence>
<comment type="caution">
    <text evidence="10">The sequence shown here is derived from an EMBL/GenBank/DDBJ whole genome shotgun (WGS) entry which is preliminary data.</text>
</comment>
<dbReference type="InterPro" id="IPR005528">
    <property type="entry name" value="ChpA-H"/>
</dbReference>
<keyword evidence="3" id="KW-0964">Secreted</keyword>
<evidence type="ECO:0000256" key="5">
    <source>
        <dbReference type="ARBA" id="ARBA00022889"/>
    </source>
</evidence>
<feature type="compositionally biased region" description="Low complexity" evidence="7">
    <location>
        <begin position="92"/>
        <end position="114"/>
    </location>
</feature>
<sequence>MRQVAKKGLLTAMATGSVLASTAGYAYAAGSDAQGAAAGSPGVGSGNAVQAPVDIPVNACGNTINLIGLLNPAFGNNCGNTGGAHTGGSQTGSGSHAGSSASGSTTGSPGVVSGNNVQAPVNAPVDACGNSVNVVGIGNPAFGNDCGNHAAPHHQPPTTPPGHDDCPPGHPGDRTPPATQTPPGTGSTGGDHTPGGTNGTPRTGGGTPEGGVVPASSTTTAGTPRTGAPAVDTAEAVAGDRLASTGVSGLELLAPTGALLLIGGGVLYRRSRVSAGV</sequence>
<proteinExistence type="predicted"/>
<name>A0ABP9EAY0_9ACTN</name>
<evidence type="ECO:0000256" key="6">
    <source>
        <dbReference type="ARBA" id="ARBA00023087"/>
    </source>
</evidence>
<keyword evidence="6" id="KW-0034">Amyloid</keyword>
<gene>
    <name evidence="10" type="primary">chpC</name>
    <name evidence="10" type="ORF">GCM10023235_60470</name>
</gene>
<dbReference type="PROSITE" id="PS51884">
    <property type="entry name" value="CHAPLIN"/>
    <property type="match status" value="2"/>
</dbReference>
<keyword evidence="5" id="KW-0130">Cell adhesion</keyword>
<evidence type="ECO:0000256" key="8">
    <source>
        <dbReference type="SAM" id="SignalP"/>
    </source>
</evidence>
<evidence type="ECO:0000256" key="4">
    <source>
        <dbReference type="ARBA" id="ARBA00022729"/>
    </source>
</evidence>
<feature type="compositionally biased region" description="Low complexity" evidence="7">
    <location>
        <begin position="210"/>
        <end position="230"/>
    </location>
</feature>
<keyword evidence="11" id="KW-1185">Reference proteome</keyword>
<feature type="signal peptide" evidence="8">
    <location>
        <begin position="1"/>
        <end position="28"/>
    </location>
</feature>
<reference evidence="11" key="1">
    <citation type="journal article" date="2019" name="Int. J. Syst. Evol. Microbiol.">
        <title>The Global Catalogue of Microorganisms (GCM) 10K type strain sequencing project: providing services to taxonomists for standard genome sequencing and annotation.</title>
        <authorList>
            <consortium name="The Broad Institute Genomics Platform"/>
            <consortium name="The Broad Institute Genome Sequencing Center for Infectious Disease"/>
            <person name="Wu L."/>
            <person name="Ma J."/>
        </authorList>
    </citation>
    <scope>NUCLEOTIDE SEQUENCE [LARGE SCALE GENOMIC DNA]</scope>
    <source>
        <strain evidence="11">JCM 13006</strain>
    </source>
</reference>
<dbReference type="EMBL" id="BAABIS010000001">
    <property type="protein sequence ID" value="GAA4873232.1"/>
    <property type="molecule type" value="Genomic_DNA"/>
</dbReference>
<feature type="compositionally biased region" description="Basic and acidic residues" evidence="7">
    <location>
        <begin position="162"/>
        <end position="173"/>
    </location>
</feature>
<organism evidence="10 11">
    <name type="scientific">Kitasatospora terrestris</name>
    <dbReference type="NCBI Taxonomy" id="258051"/>
    <lineage>
        <taxon>Bacteria</taxon>
        <taxon>Bacillati</taxon>
        <taxon>Actinomycetota</taxon>
        <taxon>Actinomycetes</taxon>
        <taxon>Kitasatosporales</taxon>
        <taxon>Streptomycetaceae</taxon>
        <taxon>Kitasatospora</taxon>
    </lineage>
</organism>
<evidence type="ECO:0000313" key="11">
    <source>
        <dbReference type="Proteomes" id="UP001501752"/>
    </source>
</evidence>
<keyword evidence="4 8" id="KW-0732">Signal</keyword>
<feature type="region of interest" description="Disordered" evidence="7">
    <location>
        <begin position="85"/>
        <end position="117"/>
    </location>
</feature>
<evidence type="ECO:0000256" key="1">
    <source>
        <dbReference type="ARBA" id="ARBA00004191"/>
    </source>
</evidence>
<feature type="region of interest" description="Disordered" evidence="7">
    <location>
        <begin position="147"/>
        <end position="230"/>
    </location>
</feature>
<keyword evidence="2" id="KW-0134">Cell wall</keyword>
<feature type="compositionally biased region" description="Low complexity" evidence="7">
    <location>
        <begin position="175"/>
        <end position="185"/>
    </location>
</feature>